<dbReference type="STRING" id="1817892.AUK40_03845"/>
<dbReference type="GO" id="GO:0003684">
    <property type="term" value="F:damaged DNA binding"/>
    <property type="evidence" value="ECO:0007669"/>
    <property type="project" value="InterPro"/>
</dbReference>
<dbReference type="InterPro" id="IPR043502">
    <property type="entry name" value="DNA/RNA_pol_sf"/>
</dbReference>
<reference evidence="3" key="1">
    <citation type="journal article" date="2016" name="Environ. Microbiol.">
        <title>Genomic resolution of a cold subsurface aquifer community provides metabolic insights for novel microbes adapted to high CO concentrations.</title>
        <authorList>
            <person name="Probst A.J."/>
            <person name="Castelle C.J."/>
            <person name="Singh A."/>
            <person name="Brown C.T."/>
            <person name="Anantharaman K."/>
            <person name="Sharon I."/>
            <person name="Hug L.A."/>
            <person name="Burstein D."/>
            <person name="Emerson J.B."/>
            <person name="Thomas B.C."/>
            <person name="Banfield J.F."/>
        </authorList>
    </citation>
    <scope>NUCLEOTIDE SEQUENCE [LARGE SCALE GENOMIC DNA]</scope>
    <source>
        <strain evidence="3">CG2_30_54_11</strain>
    </source>
</reference>
<gene>
    <name evidence="3" type="ORF">AUK40_03845</name>
</gene>
<organism evidence="3 4">
    <name type="scientific">Candidatus Wirthbacteria bacterium CG2_30_54_11</name>
    <dbReference type="NCBI Taxonomy" id="1817892"/>
    <lineage>
        <taxon>Bacteria</taxon>
        <taxon>Candidatus Wirthbacteria</taxon>
    </lineage>
</organism>
<proteinExistence type="inferred from homology"/>
<dbReference type="SUPFAM" id="SSF100879">
    <property type="entry name" value="Lesion bypass DNA polymerase (Y-family), little finger domain"/>
    <property type="match status" value="1"/>
</dbReference>
<dbReference type="Pfam" id="PF11799">
    <property type="entry name" value="IMS_C"/>
    <property type="match status" value="1"/>
</dbReference>
<evidence type="ECO:0000313" key="4">
    <source>
        <dbReference type="Proteomes" id="UP000183245"/>
    </source>
</evidence>
<dbReference type="InterPro" id="IPR036775">
    <property type="entry name" value="DNA_pol_Y-fam_lit_finger_sf"/>
</dbReference>
<dbReference type="GO" id="GO:0009432">
    <property type="term" value="P:SOS response"/>
    <property type="evidence" value="ECO:0007669"/>
    <property type="project" value="TreeGrafter"/>
</dbReference>
<dbReference type="InterPro" id="IPR022880">
    <property type="entry name" value="DNApol_IV"/>
</dbReference>
<dbReference type="GO" id="GO:0042276">
    <property type="term" value="P:error-prone translesion synthesis"/>
    <property type="evidence" value="ECO:0007669"/>
    <property type="project" value="TreeGrafter"/>
</dbReference>
<comment type="similarity">
    <text evidence="1">Belongs to the DNA polymerase type-Y family.</text>
</comment>
<dbReference type="Gene3D" id="3.30.1490.100">
    <property type="entry name" value="DNA polymerase, Y-family, little finger domain"/>
    <property type="match status" value="1"/>
</dbReference>
<dbReference type="InterPro" id="IPR050116">
    <property type="entry name" value="DNA_polymerase-Y"/>
</dbReference>
<evidence type="ECO:0000256" key="1">
    <source>
        <dbReference type="ARBA" id="ARBA00010945"/>
    </source>
</evidence>
<dbReference type="GO" id="GO:0005829">
    <property type="term" value="C:cytosol"/>
    <property type="evidence" value="ECO:0007669"/>
    <property type="project" value="TreeGrafter"/>
</dbReference>
<dbReference type="CDD" id="cd03586">
    <property type="entry name" value="PolY_Pol_IV_kappa"/>
    <property type="match status" value="1"/>
</dbReference>
<dbReference type="PANTHER" id="PTHR11076">
    <property type="entry name" value="DNA REPAIR POLYMERASE UMUC / TRANSFERASE FAMILY MEMBER"/>
    <property type="match status" value="1"/>
</dbReference>
<dbReference type="EMBL" id="MNZT01000065">
    <property type="protein sequence ID" value="OIP97152.1"/>
    <property type="molecule type" value="Genomic_DNA"/>
</dbReference>
<accession>A0A1J5J0Z5</accession>
<sequence>MVYPQQFISLLSFPTAIVHIDCDAFFASVEQAIHPEYKGKPVVTGAERGIIAAASYEAKALGVKRGIHLSEARRICPSLIVMPTDYETCSLFSKRMFDIMRRFTPEVEEYSIDEGFADLKGLRRLYRKPYEAIARDMKDTIDRELGITVSIGLSLSKGLAKLCSKFRKPNGFTAVRGYHIHILLERTPLQGIWGIGANSAALLTKHGVKNALDYAHLEEPFVRKLLGKLGVEIWNELNGRSVYPVDPAEKQTYQTITKFKTFSPTVRDPGVLKAFLLRNIESACIKVRRYHLAASKVYITLRTQTFKHLSIGTELNRASASPLELARIADRLFELIFKPDEYRATGVVLSDLIPDDQIQMGLFESPLEIARIEKMSAVIDETNRKYGKHTIHLASTLAAGCQHAGKRGKVTQRKVDLFPGETARQRLQYPRVFMPEL</sequence>
<dbReference type="InterPro" id="IPR017961">
    <property type="entry name" value="DNA_pol_Y-fam_little_finger"/>
</dbReference>
<dbReference type="AlphaFoldDB" id="A0A1J5J0Z5"/>
<dbReference type="PANTHER" id="PTHR11076:SF34">
    <property type="entry name" value="PROTEIN UMUC"/>
    <property type="match status" value="1"/>
</dbReference>
<name>A0A1J5J0Z5_9BACT</name>
<feature type="domain" description="UmuC" evidence="2">
    <location>
        <begin position="17"/>
        <end position="196"/>
    </location>
</feature>
<dbReference type="GO" id="GO:0003887">
    <property type="term" value="F:DNA-directed DNA polymerase activity"/>
    <property type="evidence" value="ECO:0007669"/>
    <property type="project" value="InterPro"/>
</dbReference>
<comment type="caution">
    <text evidence="3">The sequence shown here is derived from an EMBL/GenBank/DDBJ whole genome shotgun (WGS) entry which is preliminary data.</text>
</comment>
<dbReference type="Pfam" id="PF00817">
    <property type="entry name" value="IMS"/>
    <property type="match status" value="1"/>
</dbReference>
<dbReference type="Gene3D" id="1.10.150.20">
    <property type="entry name" value="5' to 3' exonuclease, C-terminal subdomain"/>
    <property type="match status" value="1"/>
</dbReference>
<dbReference type="Gene3D" id="3.40.1170.60">
    <property type="match status" value="1"/>
</dbReference>
<dbReference type="Gene3D" id="3.30.70.270">
    <property type="match status" value="1"/>
</dbReference>
<dbReference type="Proteomes" id="UP000183245">
    <property type="component" value="Unassembled WGS sequence"/>
</dbReference>
<dbReference type="SUPFAM" id="SSF56672">
    <property type="entry name" value="DNA/RNA polymerases"/>
    <property type="match status" value="1"/>
</dbReference>
<dbReference type="InterPro" id="IPR043128">
    <property type="entry name" value="Rev_trsase/Diguanyl_cyclase"/>
</dbReference>
<protein>
    <recommendedName>
        <fullName evidence="2">UmuC domain-containing protein</fullName>
    </recommendedName>
</protein>
<dbReference type="InterPro" id="IPR001126">
    <property type="entry name" value="UmuC"/>
</dbReference>
<dbReference type="PROSITE" id="PS50173">
    <property type="entry name" value="UMUC"/>
    <property type="match status" value="1"/>
</dbReference>
<dbReference type="GO" id="GO:0006281">
    <property type="term" value="P:DNA repair"/>
    <property type="evidence" value="ECO:0007669"/>
    <property type="project" value="InterPro"/>
</dbReference>
<evidence type="ECO:0000259" key="2">
    <source>
        <dbReference type="PROSITE" id="PS50173"/>
    </source>
</evidence>
<evidence type="ECO:0000313" key="3">
    <source>
        <dbReference type="EMBL" id="OIP97152.1"/>
    </source>
</evidence>